<comment type="caution">
    <text evidence="1">The sequence shown here is derived from an EMBL/GenBank/DDBJ whole genome shotgun (WGS) entry which is preliminary data.</text>
</comment>
<dbReference type="EMBL" id="JBHSDC010000027">
    <property type="protein sequence ID" value="MFC4232911.1"/>
    <property type="molecule type" value="Genomic_DNA"/>
</dbReference>
<gene>
    <name evidence="1" type="ORF">ACFOW1_13495</name>
</gene>
<dbReference type="RefSeq" id="WP_379014952.1">
    <property type="nucleotide sequence ID" value="NZ_JBHSDC010000027.1"/>
</dbReference>
<evidence type="ECO:0000313" key="2">
    <source>
        <dbReference type="Proteomes" id="UP001595906"/>
    </source>
</evidence>
<sequence length="169" mass="19142">MKVFIIVIFNLCIFQTHLYSQGQAIQPSDLKILEGNWVGTLTYLDYTSGKPYTMPANTNFEQSKNNPNIYFRSVGYSTEPHANQKDSMIISPNGQMLDDFTIVSFKKTSNDTVEIISEKDGADGNDNKPATIRRTFSITATTFVIKKEVLFKGSSTWLLRHTYSFTKSK</sequence>
<evidence type="ECO:0008006" key="3">
    <source>
        <dbReference type="Google" id="ProtNLM"/>
    </source>
</evidence>
<proteinExistence type="predicted"/>
<organism evidence="1 2">
    <name type="scientific">Parasediminibacterium paludis</name>
    <dbReference type="NCBI Taxonomy" id="908966"/>
    <lineage>
        <taxon>Bacteria</taxon>
        <taxon>Pseudomonadati</taxon>
        <taxon>Bacteroidota</taxon>
        <taxon>Chitinophagia</taxon>
        <taxon>Chitinophagales</taxon>
        <taxon>Chitinophagaceae</taxon>
        <taxon>Parasediminibacterium</taxon>
    </lineage>
</organism>
<name>A0ABV8PZN1_9BACT</name>
<protein>
    <recommendedName>
        <fullName evidence="3">DUF1579 domain-containing protein</fullName>
    </recommendedName>
</protein>
<reference evidence="2" key="1">
    <citation type="journal article" date="2019" name="Int. J. Syst. Evol. Microbiol.">
        <title>The Global Catalogue of Microorganisms (GCM) 10K type strain sequencing project: providing services to taxonomists for standard genome sequencing and annotation.</title>
        <authorList>
            <consortium name="The Broad Institute Genomics Platform"/>
            <consortium name="The Broad Institute Genome Sequencing Center for Infectious Disease"/>
            <person name="Wu L."/>
            <person name="Ma J."/>
        </authorList>
    </citation>
    <scope>NUCLEOTIDE SEQUENCE [LARGE SCALE GENOMIC DNA]</scope>
    <source>
        <strain evidence="2">CECT 8010</strain>
    </source>
</reference>
<dbReference type="Proteomes" id="UP001595906">
    <property type="component" value="Unassembled WGS sequence"/>
</dbReference>
<accession>A0ABV8PZN1</accession>
<keyword evidence="2" id="KW-1185">Reference proteome</keyword>
<evidence type="ECO:0000313" key="1">
    <source>
        <dbReference type="EMBL" id="MFC4232911.1"/>
    </source>
</evidence>